<dbReference type="SMART" id="SM00066">
    <property type="entry name" value="GAL4"/>
    <property type="match status" value="1"/>
</dbReference>
<keyword evidence="8" id="KW-1185">Reference proteome</keyword>
<keyword evidence="5" id="KW-0539">Nucleus</keyword>
<dbReference type="Gene3D" id="4.10.240.10">
    <property type="entry name" value="Zn(2)-C6 fungal-type DNA-binding domain"/>
    <property type="match status" value="1"/>
</dbReference>
<dbReference type="Pfam" id="PF00172">
    <property type="entry name" value="Zn_clus"/>
    <property type="match status" value="1"/>
</dbReference>
<comment type="caution">
    <text evidence="7">The sequence shown here is derived from an EMBL/GenBank/DDBJ whole genome shotgun (WGS) entry which is preliminary data.</text>
</comment>
<feature type="domain" description="Zn(2)-C6 fungal-type" evidence="6">
    <location>
        <begin position="19"/>
        <end position="47"/>
    </location>
</feature>
<accession>A0A3A2ZRF3</accession>
<evidence type="ECO:0000256" key="1">
    <source>
        <dbReference type="ARBA" id="ARBA00004123"/>
    </source>
</evidence>
<dbReference type="OrthoDB" id="3477330at2759"/>
<dbReference type="PROSITE" id="PS00463">
    <property type="entry name" value="ZN2_CY6_FUNGAL_1"/>
    <property type="match status" value="1"/>
</dbReference>
<name>A0A3A2ZRF3_9EURO</name>
<dbReference type="GO" id="GO:0008270">
    <property type="term" value="F:zinc ion binding"/>
    <property type="evidence" value="ECO:0007669"/>
    <property type="project" value="InterPro"/>
</dbReference>
<dbReference type="GO" id="GO:0005634">
    <property type="term" value="C:nucleus"/>
    <property type="evidence" value="ECO:0007669"/>
    <property type="project" value="UniProtKB-SubCell"/>
</dbReference>
<dbReference type="InterPro" id="IPR036864">
    <property type="entry name" value="Zn2-C6_fun-type_DNA-bd_sf"/>
</dbReference>
<dbReference type="PANTHER" id="PTHR37534">
    <property type="entry name" value="TRANSCRIPTIONAL ACTIVATOR PROTEIN UGA3"/>
    <property type="match status" value="1"/>
</dbReference>
<organism evidence="7 8">
    <name type="scientific">Aspergillus sclerotialis</name>
    <dbReference type="NCBI Taxonomy" id="2070753"/>
    <lineage>
        <taxon>Eukaryota</taxon>
        <taxon>Fungi</taxon>
        <taxon>Dikarya</taxon>
        <taxon>Ascomycota</taxon>
        <taxon>Pezizomycotina</taxon>
        <taxon>Eurotiomycetes</taxon>
        <taxon>Eurotiomycetidae</taxon>
        <taxon>Eurotiales</taxon>
        <taxon>Aspergillaceae</taxon>
        <taxon>Aspergillus</taxon>
        <taxon>Aspergillus subgen. Polypaecilum</taxon>
    </lineage>
</organism>
<evidence type="ECO:0000256" key="4">
    <source>
        <dbReference type="ARBA" id="ARBA00023163"/>
    </source>
</evidence>
<dbReference type="STRING" id="2070753.A0A3A2ZRF3"/>
<dbReference type="InterPro" id="IPR021858">
    <property type="entry name" value="Fun_TF"/>
</dbReference>
<protein>
    <recommendedName>
        <fullName evidence="6">Zn(2)-C6 fungal-type domain-containing protein</fullName>
    </recommendedName>
</protein>
<evidence type="ECO:0000256" key="2">
    <source>
        <dbReference type="ARBA" id="ARBA00023015"/>
    </source>
</evidence>
<dbReference type="PROSITE" id="PS50048">
    <property type="entry name" value="ZN2_CY6_FUNGAL_2"/>
    <property type="match status" value="1"/>
</dbReference>
<comment type="subcellular location">
    <subcellularLocation>
        <location evidence="1">Nucleus</location>
    </subcellularLocation>
</comment>
<dbReference type="AlphaFoldDB" id="A0A3A2ZRF3"/>
<proteinExistence type="predicted"/>
<dbReference type="CDD" id="cd00067">
    <property type="entry name" value="GAL4"/>
    <property type="match status" value="1"/>
</dbReference>
<evidence type="ECO:0000313" key="8">
    <source>
        <dbReference type="Proteomes" id="UP000266188"/>
    </source>
</evidence>
<dbReference type="GO" id="GO:0003677">
    <property type="term" value="F:DNA binding"/>
    <property type="evidence" value="ECO:0007669"/>
    <property type="project" value="UniProtKB-KW"/>
</dbReference>
<keyword evidence="2" id="KW-0805">Transcription regulation</keyword>
<dbReference type="Proteomes" id="UP000266188">
    <property type="component" value="Unassembled WGS sequence"/>
</dbReference>
<gene>
    <name evidence="7" type="ORF">PHISCL_02735</name>
</gene>
<keyword evidence="3" id="KW-0238">DNA-binding</keyword>
<keyword evidence="4" id="KW-0804">Transcription</keyword>
<dbReference type="InterPro" id="IPR001138">
    <property type="entry name" value="Zn2Cys6_DnaBD"/>
</dbReference>
<dbReference type="Pfam" id="PF11951">
    <property type="entry name" value="Fungal_trans_2"/>
    <property type="match status" value="1"/>
</dbReference>
<dbReference type="PANTHER" id="PTHR37534:SF46">
    <property type="entry name" value="ZN(II)2CYS6 TRANSCRIPTION FACTOR (EUROFUNG)"/>
    <property type="match status" value="1"/>
</dbReference>
<dbReference type="GO" id="GO:0000981">
    <property type="term" value="F:DNA-binding transcription factor activity, RNA polymerase II-specific"/>
    <property type="evidence" value="ECO:0007669"/>
    <property type="project" value="InterPro"/>
</dbReference>
<reference evidence="8" key="1">
    <citation type="submission" date="2017-02" db="EMBL/GenBank/DDBJ databases">
        <authorList>
            <person name="Tafer H."/>
            <person name="Lopandic K."/>
        </authorList>
    </citation>
    <scope>NUCLEOTIDE SEQUENCE [LARGE SCALE GENOMIC DNA]</scope>
    <source>
        <strain evidence="8">CBS 366.77</strain>
    </source>
</reference>
<sequence length="678" mass="76530">MATVASRETRGARTRSFGGCTTCRSRHVKCDEGRPTCAMCHYFGLVCGGYGKDLFFDSSERAGRFRRPLLTEKERENMCQRLVSSVPAQSTQHLLTQIDEACEKAAGGQEIQLHCGPFGVFRASQLPRADSPCTAIIDPLLESRDQRSNSPPQGLTGICDDLTIPLDAPHSPNNQQLIWPVPENHSEQIPNLPSLPPWNNMEIDLDHIEEVIGGASFMQSADLNHFVPPPIPAPSITNNIHSLPHNATILIKHYSTTVIGLMTPLRHTKTPWHVLFIPHAKNCLSGLTLCENLNHASLTAFYGTLAISAISLGGLSKADIWFQQGRKYKQRAAHHARHMLETAYDVPKTAKYKSILIALLTMVYVSMFSDNGDQTEFYFLQTEKFIRLRGLHRRKSRKVRLLHHCYAFERLVYESTFVGDVNSTQRHHVRSSVESSGLIHYSQDSLSFRLPRCINLAVEMLRARNREEAENDLHIERSGIWNATLYPEIFGISESWIFLLSRVIRLGRERDASEGSDLPNPLTVKEFVTQAKAIEKEINNLQRPDLSSIQSQDDQQHVGNMFDAMKYALAIYFYRKIYDLEAHMLQIMVLQVRNCLLQCESVGPNVLYGSTGYIWPAFIAACETADPEIQLSFSNWFKTSAQRSGLSTFTDTLANIERIWDEKGSVDGVSMTWHDLVK</sequence>
<dbReference type="EMBL" id="MVGC01000064">
    <property type="protein sequence ID" value="RJE24903.1"/>
    <property type="molecule type" value="Genomic_DNA"/>
</dbReference>
<evidence type="ECO:0000259" key="6">
    <source>
        <dbReference type="PROSITE" id="PS50048"/>
    </source>
</evidence>
<evidence type="ECO:0000313" key="7">
    <source>
        <dbReference type="EMBL" id="RJE24903.1"/>
    </source>
</evidence>
<evidence type="ECO:0000256" key="3">
    <source>
        <dbReference type="ARBA" id="ARBA00023125"/>
    </source>
</evidence>
<evidence type="ECO:0000256" key="5">
    <source>
        <dbReference type="ARBA" id="ARBA00023242"/>
    </source>
</evidence>
<dbReference type="SUPFAM" id="SSF57701">
    <property type="entry name" value="Zn2/Cys6 DNA-binding domain"/>
    <property type="match status" value="1"/>
</dbReference>